<evidence type="ECO:0000259" key="14">
    <source>
        <dbReference type="PROSITE" id="PS50011"/>
    </source>
</evidence>
<comment type="catalytic activity">
    <reaction evidence="11">
        <text>[DNA-directed RNA polymerase] + ATP = phospho-[DNA-directed RNA polymerase] + ADP + H(+)</text>
        <dbReference type="Rhea" id="RHEA:10216"/>
        <dbReference type="Rhea" id="RHEA-COMP:11321"/>
        <dbReference type="Rhea" id="RHEA-COMP:11322"/>
        <dbReference type="ChEBI" id="CHEBI:15378"/>
        <dbReference type="ChEBI" id="CHEBI:30616"/>
        <dbReference type="ChEBI" id="CHEBI:43176"/>
        <dbReference type="ChEBI" id="CHEBI:68546"/>
        <dbReference type="ChEBI" id="CHEBI:456216"/>
        <dbReference type="EC" id="2.7.11.23"/>
    </reaction>
</comment>
<evidence type="ECO:0000313" key="16">
    <source>
        <dbReference type="Proteomes" id="UP000613580"/>
    </source>
</evidence>
<keyword evidence="3" id="KW-0723">Serine/threonine-protein kinase</keyword>
<gene>
    <name evidence="15" type="ORF">HMN09_00327300</name>
</gene>
<protein>
    <submittedName>
        <fullName evidence="15">CMGC/CDK/CDK9 protein kinase</fullName>
    </submittedName>
</protein>
<dbReference type="GO" id="GO:0008353">
    <property type="term" value="F:RNA polymerase II CTD heptapeptide repeat kinase activity"/>
    <property type="evidence" value="ECO:0007669"/>
    <property type="project" value="UniProtKB-EC"/>
</dbReference>
<reference evidence="15" key="1">
    <citation type="submission" date="2020-05" db="EMBL/GenBank/DDBJ databases">
        <title>Mycena genomes resolve the evolution of fungal bioluminescence.</title>
        <authorList>
            <person name="Tsai I.J."/>
        </authorList>
    </citation>
    <scope>NUCLEOTIDE SEQUENCE</scope>
    <source>
        <strain evidence="15">110903Hualien_Pintung</strain>
    </source>
</reference>
<dbReference type="Gene3D" id="1.10.510.10">
    <property type="entry name" value="Transferase(Phosphotransferase) domain 1"/>
    <property type="match status" value="1"/>
</dbReference>
<dbReference type="InterPro" id="IPR011009">
    <property type="entry name" value="Kinase-like_dom_sf"/>
</dbReference>
<dbReference type="Gene3D" id="3.30.200.20">
    <property type="entry name" value="Phosphorylase Kinase, domain 1"/>
    <property type="match status" value="1"/>
</dbReference>
<feature type="compositionally biased region" description="Pro residues" evidence="13">
    <location>
        <begin position="594"/>
        <end position="612"/>
    </location>
</feature>
<feature type="binding site" evidence="12">
    <location>
        <position position="302"/>
    </location>
    <ligand>
        <name>ATP</name>
        <dbReference type="ChEBI" id="CHEBI:30616"/>
    </ligand>
</feature>
<evidence type="ECO:0000256" key="6">
    <source>
        <dbReference type="ARBA" id="ARBA00022777"/>
    </source>
</evidence>
<evidence type="ECO:0000256" key="13">
    <source>
        <dbReference type="SAM" id="MobiDB-lite"/>
    </source>
</evidence>
<dbReference type="PANTHER" id="PTHR24056:SF233">
    <property type="entry name" value="CYCLIN-DEPENDENT KINASE 9"/>
    <property type="match status" value="1"/>
</dbReference>
<feature type="region of interest" description="Disordered" evidence="13">
    <location>
        <begin position="583"/>
        <end position="688"/>
    </location>
</feature>
<dbReference type="Proteomes" id="UP000613580">
    <property type="component" value="Unassembled WGS sequence"/>
</dbReference>
<dbReference type="GO" id="GO:0005634">
    <property type="term" value="C:nucleus"/>
    <property type="evidence" value="ECO:0007669"/>
    <property type="project" value="UniProtKB-SubCell"/>
</dbReference>
<feature type="region of interest" description="Disordered" evidence="13">
    <location>
        <begin position="1"/>
        <end position="259"/>
    </location>
</feature>
<keyword evidence="4" id="KW-0808">Transferase</keyword>
<dbReference type="GO" id="GO:0004693">
    <property type="term" value="F:cyclin-dependent protein serine/threonine kinase activity"/>
    <property type="evidence" value="ECO:0007669"/>
    <property type="project" value="UniProtKB-EC"/>
</dbReference>
<comment type="catalytic activity">
    <reaction evidence="9">
        <text>L-threonyl-[protein] + ATP = O-phospho-L-threonyl-[protein] + ADP + H(+)</text>
        <dbReference type="Rhea" id="RHEA:46608"/>
        <dbReference type="Rhea" id="RHEA-COMP:11060"/>
        <dbReference type="Rhea" id="RHEA-COMP:11605"/>
        <dbReference type="ChEBI" id="CHEBI:15378"/>
        <dbReference type="ChEBI" id="CHEBI:30013"/>
        <dbReference type="ChEBI" id="CHEBI:30616"/>
        <dbReference type="ChEBI" id="CHEBI:61977"/>
        <dbReference type="ChEBI" id="CHEBI:456216"/>
        <dbReference type="EC" id="2.7.11.22"/>
    </reaction>
</comment>
<comment type="similarity">
    <text evidence="2">Belongs to the protein kinase superfamily. CMGC Ser/Thr protein kinase family. CDC2/CDKX subfamily.</text>
</comment>
<dbReference type="InterPro" id="IPR050108">
    <property type="entry name" value="CDK"/>
</dbReference>
<keyword evidence="16" id="KW-1185">Reference proteome</keyword>
<dbReference type="EMBL" id="JACAZE010000004">
    <property type="protein sequence ID" value="KAF7318190.1"/>
    <property type="molecule type" value="Genomic_DNA"/>
</dbReference>
<evidence type="ECO:0000256" key="8">
    <source>
        <dbReference type="ARBA" id="ARBA00023242"/>
    </source>
</evidence>
<dbReference type="InterPro" id="IPR008271">
    <property type="entry name" value="Ser/Thr_kinase_AS"/>
</dbReference>
<dbReference type="GO" id="GO:0005524">
    <property type="term" value="F:ATP binding"/>
    <property type="evidence" value="ECO:0007669"/>
    <property type="project" value="UniProtKB-UniRule"/>
</dbReference>
<evidence type="ECO:0000256" key="7">
    <source>
        <dbReference type="ARBA" id="ARBA00022840"/>
    </source>
</evidence>
<dbReference type="PROSITE" id="PS50011">
    <property type="entry name" value="PROTEIN_KINASE_DOM"/>
    <property type="match status" value="1"/>
</dbReference>
<dbReference type="FunFam" id="1.10.510.10:FF:000415">
    <property type="entry name" value="CMGC/CDK/CRK7 protein kinase, variant"/>
    <property type="match status" value="1"/>
</dbReference>
<keyword evidence="5 12" id="KW-0547">Nucleotide-binding</keyword>
<dbReference type="FunFam" id="3.30.200.20:FF:000124">
    <property type="entry name" value="Cyclin-dependent kinase 4"/>
    <property type="match status" value="1"/>
</dbReference>
<feature type="domain" description="Protein kinase" evidence="14">
    <location>
        <begin position="273"/>
        <end position="564"/>
    </location>
</feature>
<evidence type="ECO:0000313" key="15">
    <source>
        <dbReference type="EMBL" id="KAF7318190.1"/>
    </source>
</evidence>
<evidence type="ECO:0000256" key="1">
    <source>
        <dbReference type="ARBA" id="ARBA00004123"/>
    </source>
</evidence>
<feature type="compositionally biased region" description="Pro residues" evidence="13">
    <location>
        <begin position="633"/>
        <end position="645"/>
    </location>
</feature>
<dbReference type="InterPro" id="IPR000719">
    <property type="entry name" value="Prot_kinase_dom"/>
</dbReference>
<evidence type="ECO:0000256" key="5">
    <source>
        <dbReference type="ARBA" id="ARBA00022741"/>
    </source>
</evidence>
<accession>A0A8H6TM41</accession>
<evidence type="ECO:0000256" key="9">
    <source>
        <dbReference type="ARBA" id="ARBA00047811"/>
    </source>
</evidence>
<comment type="subcellular location">
    <subcellularLocation>
        <location evidence="1">Nucleus</location>
    </subcellularLocation>
</comment>
<name>A0A8H6TM41_MYCCL</name>
<comment type="caution">
    <text evidence="15">The sequence shown here is derived from an EMBL/GenBank/DDBJ whole genome shotgun (WGS) entry which is preliminary data.</text>
</comment>
<evidence type="ECO:0000256" key="12">
    <source>
        <dbReference type="PROSITE-ProRule" id="PRU10141"/>
    </source>
</evidence>
<organism evidence="15 16">
    <name type="scientific">Mycena chlorophos</name>
    <name type="common">Agaric fungus</name>
    <name type="synonym">Agaricus chlorophos</name>
    <dbReference type="NCBI Taxonomy" id="658473"/>
    <lineage>
        <taxon>Eukaryota</taxon>
        <taxon>Fungi</taxon>
        <taxon>Dikarya</taxon>
        <taxon>Basidiomycota</taxon>
        <taxon>Agaricomycotina</taxon>
        <taxon>Agaricomycetes</taxon>
        <taxon>Agaricomycetidae</taxon>
        <taxon>Agaricales</taxon>
        <taxon>Marasmiineae</taxon>
        <taxon>Mycenaceae</taxon>
        <taxon>Mycena</taxon>
    </lineage>
</organism>
<dbReference type="Pfam" id="PF00069">
    <property type="entry name" value="Pkinase"/>
    <property type="match status" value="1"/>
</dbReference>
<keyword evidence="6 15" id="KW-0418">Kinase</keyword>
<dbReference type="SMART" id="SM00220">
    <property type="entry name" value="S_TKc"/>
    <property type="match status" value="1"/>
</dbReference>
<dbReference type="InterPro" id="IPR017441">
    <property type="entry name" value="Protein_kinase_ATP_BS"/>
</dbReference>
<dbReference type="SUPFAM" id="SSF56112">
    <property type="entry name" value="Protein kinase-like (PK-like)"/>
    <property type="match status" value="1"/>
</dbReference>
<keyword evidence="7 12" id="KW-0067">ATP-binding</keyword>
<comment type="catalytic activity">
    <reaction evidence="10">
        <text>L-seryl-[protein] + ATP = O-phospho-L-seryl-[protein] + ADP + H(+)</text>
        <dbReference type="Rhea" id="RHEA:17989"/>
        <dbReference type="Rhea" id="RHEA-COMP:9863"/>
        <dbReference type="Rhea" id="RHEA-COMP:11604"/>
        <dbReference type="ChEBI" id="CHEBI:15378"/>
        <dbReference type="ChEBI" id="CHEBI:29999"/>
        <dbReference type="ChEBI" id="CHEBI:30616"/>
        <dbReference type="ChEBI" id="CHEBI:83421"/>
        <dbReference type="ChEBI" id="CHEBI:456216"/>
        <dbReference type="EC" id="2.7.11.22"/>
    </reaction>
</comment>
<dbReference type="PANTHER" id="PTHR24056">
    <property type="entry name" value="CELL DIVISION PROTEIN KINASE"/>
    <property type="match status" value="1"/>
</dbReference>
<dbReference type="PROSITE" id="PS00107">
    <property type="entry name" value="PROTEIN_KINASE_ATP"/>
    <property type="match status" value="1"/>
</dbReference>
<feature type="compositionally biased region" description="Basic and acidic residues" evidence="13">
    <location>
        <begin position="131"/>
        <end position="170"/>
    </location>
</feature>
<proteinExistence type="inferred from homology"/>
<evidence type="ECO:0000256" key="10">
    <source>
        <dbReference type="ARBA" id="ARBA00048367"/>
    </source>
</evidence>
<sequence length="688" mass="78578">MASIKRPASRSPTGEPRPKRQQTSSPPEEGELDDDQPSLPPKSAGLPPKPLTKIPFPFKKKNQPPPVHNNVFDQYNAPRREESRRDEPRREEPRREDDRRREPLRSNDRWEPPAGRSPPRRRSRSRSPYNRRYDDRDRPRYNDRPRYDSYRRDDSHRADSYRDRGGDHYRPLSPPSQRYRPMSPRRTPPRQPPQPTISPPPAPPPDPRLNNPLPPKPSSLPPKPAEARPLPPPEPPKDMPRPARRPVAPRRSQYEEERAYGRGFRGCGNASDYLMTTKLGEGTFGEVHKARQQGSNREVALKRILMHNEREGMPVTALREIKILKALNHPCIVNILDMFVVRSTSKDPLSVYMVFPYMDHDLAGLLENERVKLQPSQIKLYMKQLLEGTEYMHRNHILHRDMKAANLLINNQGTLLIADFGLARAFDPAPQKERKYTNCVVTRWYRPPELLLGARQYGGEVDMWGIGCVLGEMFTRRPILPGNSDMDQLEKIFMLCGSPNQHNWPNFDVLPGCDGVKTYGQHTRKIKSTFEQLESETVNLLEALLTCNPRERITAAAALDHDYFWTDPLPADPKTLTQYEPSHEFDKRGQRHMPPQPPQHPPPASIQPPPNRTRPGPEQGRNGPWTSSNYRPPAQPWSGRPPPNSKNPSRAAAHTNPSLPARPIAPQGVPSSNSRPRPPPVGDTLNYG</sequence>
<evidence type="ECO:0000256" key="3">
    <source>
        <dbReference type="ARBA" id="ARBA00022527"/>
    </source>
</evidence>
<dbReference type="PROSITE" id="PS00108">
    <property type="entry name" value="PROTEIN_KINASE_ST"/>
    <property type="match status" value="1"/>
</dbReference>
<evidence type="ECO:0000256" key="11">
    <source>
        <dbReference type="ARBA" id="ARBA00049280"/>
    </source>
</evidence>
<dbReference type="AlphaFoldDB" id="A0A8H6TM41"/>
<dbReference type="OrthoDB" id="28397at2759"/>
<evidence type="ECO:0000256" key="2">
    <source>
        <dbReference type="ARBA" id="ARBA00006485"/>
    </source>
</evidence>
<evidence type="ECO:0000256" key="4">
    <source>
        <dbReference type="ARBA" id="ARBA00022679"/>
    </source>
</evidence>
<feature type="compositionally biased region" description="Pro residues" evidence="13">
    <location>
        <begin position="189"/>
        <end position="234"/>
    </location>
</feature>
<feature type="compositionally biased region" description="Basic and acidic residues" evidence="13">
    <location>
        <begin position="78"/>
        <end position="111"/>
    </location>
</feature>
<keyword evidence="8" id="KW-0539">Nucleus</keyword>